<evidence type="ECO:0000313" key="1">
    <source>
        <dbReference type="EMBL" id="SDR62275.1"/>
    </source>
</evidence>
<accession>A0A1H1KKH3</accession>
<dbReference type="Proteomes" id="UP000199365">
    <property type="component" value="Unassembled WGS sequence"/>
</dbReference>
<evidence type="ECO:0000313" key="2">
    <source>
        <dbReference type="Proteomes" id="UP000199365"/>
    </source>
</evidence>
<dbReference type="STRING" id="157910.SAMN05445850_8193"/>
<organism evidence="1 2">
    <name type="scientific">Paraburkholderia tuberum</name>
    <dbReference type="NCBI Taxonomy" id="157910"/>
    <lineage>
        <taxon>Bacteria</taxon>
        <taxon>Pseudomonadati</taxon>
        <taxon>Pseudomonadota</taxon>
        <taxon>Betaproteobacteria</taxon>
        <taxon>Burkholderiales</taxon>
        <taxon>Burkholderiaceae</taxon>
        <taxon>Paraburkholderia</taxon>
    </lineage>
</organism>
<reference evidence="2" key="1">
    <citation type="submission" date="2016-10" db="EMBL/GenBank/DDBJ databases">
        <authorList>
            <person name="Varghese N."/>
            <person name="Submissions S."/>
        </authorList>
    </citation>
    <scope>NUCLEOTIDE SEQUENCE [LARGE SCALE GENOMIC DNA]</scope>
    <source>
        <strain evidence="2">DUS833</strain>
    </source>
</reference>
<dbReference type="EMBL" id="FNKX01000004">
    <property type="protein sequence ID" value="SDR62275.1"/>
    <property type="molecule type" value="Genomic_DNA"/>
</dbReference>
<dbReference type="AlphaFoldDB" id="A0A1H1KKH3"/>
<sequence>MDHPLRLHLANELHARPFLRIAGSVALTHYAIYAVGDTAVHHSLLKSLCELTGLPEPAPQATHYNERWCPERQLKWERHTEFSTFSFITHRHDADYFSGLATEHIPSAWLQTLRGKRFVATRIELVSSEETSMAADNASAWFDGSSMVGSQVLGGAQVFCDWTIQADGFLRFLIVDKSLRPVQSGRLVQRLYEIETYRMMALLALPVAREMSRSLDELELSLASLMRSMDERQGRQHDAALLVQHPVNSLIK</sequence>
<dbReference type="Pfam" id="PF11902">
    <property type="entry name" value="DUF3422"/>
    <property type="match status" value="1"/>
</dbReference>
<dbReference type="InterPro" id="IPR021830">
    <property type="entry name" value="DUF3422"/>
</dbReference>
<keyword evidence="2" id="KW-1185">Reference proteome</keyword>
<proteinExistence type="predicted"/>
<dbReference type="RefSeq" id="WP_090812563.1">
    <property type="nucleotide sequence ID" value="NZ_FNKX01000004.1"/>
</dbReference>
<name>A0A1H1KKH3_9BURK</name>
<protein>
    <submittedName>
        <fullName evidence="1">Uncharacterized protein</fullName>
    </submittedName>
</protein>
<gene>
    <name evidence="1" type="ORF">SAMN05445850_8193</name>
</gene>